<organism evidence="1 2">
    <name type="scientific">Nakamurella flava</name>
    <dbReference type="NCBI Taxonomy" id="2576308"/>
    <lineage>
        <taxon>Bacteria</taxon>
        <taxon>Bacillati</taxon>
        <taxon>Actinomycetota</taxon>
        <taxon>Actinomycetes</taxon>
        <taxon>Nakamurellales</taxon>
        <taxon>Nakamurellaceae</taxon>
        <taxon>Nakamurella</taxon>
    </lineage>
</organism>
<keyword evidence="2" id="KW-1185">Reference proteome</keyword>
<protein>
    <submittedName>
        <fullName evidence="1">Uncharacterized protein</fullName>
    </submittedName>
</protein>
<evidence type="ECO:0000313" key="2">
    <source>
        <dbReference type="Proteomes" id="UP000306985"/>
    </source>
</evidence>
<reference evidence="1 2" key="1">
    <citation type="submission" date="2019-05" db="EMBL/GenBank/DDBJ databases">
        <title>Nakamurella sp. N5BH11, whole genome shotgun sequence.</title>
        <authorList>
            <person name="Tuo L."/>
        </authorList>
    </citation>
    <scope>NUCLEOTIDE SEQUENCE [LARGE SCALE GENOMIC DNA]</scope>
    <source>
        <strain evidence="1 2">N5BH11</strain>
    </source>
</reference>
<dbReference type="EMBL" id="SZZH01000006">
    <property type="protein sequence ID" value="TKV57066.1"/>
    <property type="molecule type" value="Genomic_DNA"/>
</dbReference>
<dbReference type="Proteomes" id="UP000306985">
    <property type="component" value="Unassembled WGS sequence"/>
</dbReference>
<sequence>MTSVDTHESEPSLADTVAPPARHVARFVYRGKTGALIGRSSGIKDAAEARKVVESLRRKAAALS</sequence>
<comment type="caution">
    <text evidence="1">The sequence shown here is derived from an EMBL/GenBank/DDBJ whole genome shotgun (WGS) entry which is preliminary data.</text>
</comment>
<dbReference type="AlphaFoldDB" id="A0A4U6QB02"/>
<evidence type="ECO:0000313" key="1">
    <source>
        <dbReference type="EMBL" id="TKV57066.1"/>
    </source>
</evidence>
<name>A0A4U6QB02_9ACTN</name>
<gene>
    <name evidence="1" type="ORF">FDO65_19850</name>
</gene>
<accession>A0A4U6QB02</accession>
<dbReference type="RefSeq" id="WP_137451452.1">
    <property type="nucleotide sequence ID" value="NZ_SZZH01000006.1"/>
</dbReference>
<proteinExistence type="predicted"/>